<protein>
    <submittedName>
        <fullName evidence="2">Alpha-L-rhamnosidase</fullName>
    </submittedName>
</protein>
<feature type="domain" description="Alpha-L-rhamnosidase C-terminal" evidence="1">
    <location>
        <begin position="14"/>
        <end position="59"/>
    </location>
</feature>
<dbReference type="OrthoDB" id="10036721at2759"/>
<dbReference type="Gene3D" id="2.60.420.10">
    <property type="entry name" value="Maltose phosphorylase, domain 3"/>
    <property type="match status" value="1"/>
</dbReference>
<accession>A0A1G4BB30</accession>
<organism evidence="2 3">
    <name type="scientific">Colletotrichum orchidophilum</name>
    <dbReference type="NCBI Taxonomy" id="1209926"/>
    <lineage>
        <taxon>Eukaryota</taxon>
        <taxon>Fungi</taxon>
        <taxon>Dikarya</taxon>
        <taxon>Ascomycota</taxon>
        <taxon>Pezizomycotina</taxon>
        <taxon>Sordariomycetes</taxon>
        <taxon>Hypocreomycetidae</taxon>
        <taxon>Glomerellales</taxon>
        <taxon>Glomerellaceae</taxon>
        <taxon>Colletotrichum</taxon>
    </lineage>
</organism>
<keyword evidence="3" id="KW-1185">Reference proteome</keyword>
<reference evidence="2 3" key="1">
    <citation type="submission" date="2016-09" db="EMBL/GenBank/DDBJ databases">
        <authorList>
            <person name="Capua I."/>
            <person name="De Benedictis P."/>
            <person name="Joannis T."/>
            <person name="Lombin L.H."/>
            <person name="Cattoli G."/>
        </authorList>
    </citation>
    <scope>NUCLEOTIDE SEQUENCE [LARGE SCALE GENOMIC DNA]</scope>
    <source>
        <strain evidence="2 3">IMI 309357</strain>
    </source>
</reference>
<dbReference type="GeneID" id="34559210"/>
<dbReference type="InterPro" id="IPR035398">
    <property type="entry name" value="Bac_rhamnosid_C"/>
</dbReference>
<dbReference type="STRING" id="1209926.A0A1G4BB30"/>
<dbReference type="Proteomes" id="UP000176998">
    <property type="component" value="Unassembled WGS sequence"/>
</dbReference>
<sequence length="102" mass="10964">MRCAECKVELQALGLEWARGQYPTVIGDVTVEWRFESGMLRMKVESPAGSKGKVHLPDPLVSSLDQSVIRVNGIVKNGAQSEANRGDAFVLTQEPPGAGILA</sequence>
<comment type="caution">
    <text evidence="2">The sequence shown here is derived from an EMBL/GenBank/DDBJ whole genome shotgun (WGS) entry which is preliminary data.</text>
</comment>
<dbReference type="AlphaFoldDB" id="A0A1G4BB30"/>
<proteinExistence type="predicted"/>
<gene>
    <name evidence="2" type="ORF">CORC01_06058</name>
</gene>
<dbReference type="RefSeq" id="XP_022475756.1">
    <property type="nucleotide sequence ID" value="XM_022617700.1"/>
</dbReference>
<evidence type="ECO:0000259" key="1">
    <source>
        <dbReference type="Pfam" id="PF17390"/>
    </source>
</evidence>
<name>A0A1G4BB30_9PEZI</name>
<evidence type="ECO:0000313" key="3">
    <source>
        <dbReference type="Proteomes" id="UP000176998"/>
    </source>
</evidence>
<dbReference type="EMBL" id="MJBS01000044">
    <property type="protein sequence ID" value="OHE98607.1"/>
    <property type="molecule type" value="Genomic_DNA"/>
</dbReference>
<evidence type="ECO:0000313" key="2">
    <source>
        <dbReference type="EMBL" id="OHE98607.1"/>
    </source>
</evidence>
<dbReference type="Pfam" id="PF17390">
    <property type="entry name" value="Bac_rhamnosid_C"/>
    <property type="match status" value="1"/>
</dbReference>